<dbReference type="RefSeq" id="WP_274492207.1">
    <property type="nucleotide sequence ID" value="NZ_CP118166.1"/>
</dbReference>
<keyword evidence="9 15" id="KW-0460">Magnesium</keyword>
<evidence type="ECO:0000256" key="13">
    <source>
        <dbReference type="ARBA" id="ARBA00034005"/>
    </source>
</evidence>
<keyword evidence="11 15" id="KW-0234">DNA repair</keyword>
<evidence type="ECO:0000313" key="19">
    <source>
        <dbReference type="Proteomes" id="UP001214043"/>
    </source>
</evidence>
<proteinExistence type="inferred from homology"/>
<dbReference type="Pfam" id="PF00533">
    <property type="entry name" value="BRCT"/>
    <property type="match status" value="1"/>
</dbReference>
<evidence type="ECO:0000256" key="10">
    <source>
        <dbReference type="ARBA" id="ARBA00023027"/>
    </source>
</evidence>
<feature type="binding site" evidence="15">
    <location>
        <position position="154"/>
    </location>
    <ligand>
        <name>NAD(+)</name>
        <dbReference type="ChEBI" id="CHEBI:57540"/>
    </ligand>
</feature>
<dbReference type="InterPro" id="IPR001357">
    <property type="entry name" value="BRCT_dom"/>
</dbReference>
<dbReference type="SUPFAM" id="SSF56091">
    <property type="entry name" value="DNA ligase/mRNA capping enzyme, catalytic domain"/>
    <property type="match status" value="1"/>
</dbReference>
<dbReference type="InterPro" id="IPR010994">
    <property type="entry name" value="RuvA_2-like"/>
</dbReference>
<keyword evidence="7 15" id="KW-0227">DNA damage</keyword>
<keyword evidence="10 15" id="KW-0520">NAD</keyword>
<dbReference type="SUPFAM" id="SSF47781">
    <property type="entry name" value="RuvA domain 2-like"/>
    <property type="match status" value="1"/>
</dbReference>
<dbReference type="InterPro" id="IPR004149">
    <property type="entry name" value="Znf_DNAligase_C4"/>
</dbReference>
<dbReference type="Gene3D" id="1.10.150.20">
    <property type="entry name" value="5' to 3' exonuclease, C-terminal subdomain"/>
    <property type="match status" value="2"/>
</dbReference>
<sequence length="721" mass="79109">MSKTKKAASIPVNKLTPEQAEAELAQLATAIMRADEAYYKNDQPEVTDAEYDAMRRRNLLIEKRFPKLKRDDSPTDKVGAPPSTKFEKSKHAIPMLSLDNAFNDDDVVEFDKRVRRFLGLDEEGAVAYTAEPKIDGLSLNLRYEQGVLKVAATRGDGQTGENVTGNALTVDDIPQSIKNAPAVLEIRGEIYMSHKDFEALNARLEAAGEDQFANPRNAAAGSLRQLDAAITSSRPLKFFAYTWGELSEPIAETQWEAIGRLKKYGFKVNALTKRCESVGEMLAQYRKIEAERAKLGYDIDGVVYKVDRLDLQERLGFVSRHPRWATAHKFPAEKATTVLEEIDIQVGRTGKLTPVARLTSVTVGGVVVSNATLHNADYIEEKDIRAGDTVVIQRAGDVIPQVVEVVKEKRPKGARKFKFPDACPVCGSHAVNEVNPSTGKADVDRRCTGGLICAAQAKERLKHFVSRQAFDIEGLGTKQVENFFDIELIKEPADIFTLERRQEQGEIDLYTYKTKKDGAFSLDKEGNKQPTNTKSVENLFAGINARRNISSARFINALGIRHVGETNARLFASHYGGFEGFYAAAVKGRDEASEAYQDMLSIDGVGALVARGVIDFFDEAHNREAVDHLLKEVTPEPVEAVSSSSEVAGKTVVFTGTLETMTRDEAKARAQSLGAKVSGSVSGKTDYLVAGSGAGSKLKKAEELGVTVLTEEEWVKLAHSS</sequence>
<evidence type="ECO:0000256" key="7">
    <source>
        <dbReference type="ARBA" id="ARBA00022763"/>
    </source>
</evidence>
<dbReference type="GO" id="GO:0006260">
    <property type="term" value="P:DNA replication"/>
    <property type="evidence" value="ECO:0007669"/>
    <property type="project" value="UniProtKB-KW"/>
</dbReference>
<feature type="binding site" evidence="15">
    <location>
        <position position="329"/>
    </location>
    <ligand>
        <name>NAD(+)</name>
        <dbReference type="ChEBI" id="CHEBI:57540"/>
    </ligand>
</feature>
<dbReference type="PROSITE" id="PS50172">
    <property type="entry name" value="BRCT"/>
    <property type="match status" value="1"/>
</dbReference>
<dbReference type="Gene3D" id="6.20.10.30">
    <property type="match status" value="1"/>
</dbReference>
<keyword evidence="5 15" id="KW-0235">DNA replication</keyword>
<evidence type="ECO:0000256" key="11">
    <source>
        <dbReference type="ARBA" id="ARBA00023204"/>
    </source>
</evidence>
<evidence type="ECO:0000256" key="4">
    <source>
        <dbReference type="ARBA" id="ARBA00022598"/>
    </source>
</evidence>
<dbReference type="InterPro" id="IPR018239">
    <property type="entry name" value="DNA_ligase_AS"/>
</dbReference>
<evidence type="ECO:0000256" key="1">
    <source>
        <dbReference type="ARBA" id="ARBA00004067"/>
    </source>
</evidence>
<evidence type="ECO:0000256" key="9">
    <source>
        <dbReference type="ARBA" id="ARBA00022842"/>
    </source>
</evidence>
<dbReference type="GO" id="GO:0046872">
    <property type="term" value="F:metal ion binding"/>
    <property type="evidence" value="ECO:0007669"/>
    <property type="project" value="UniProtKB-KW"/>
</dbReference>
<feature type="binding site" evidence="15">
    <location>
        <position position="426"/>
    </location>
    <ligand>
        <name>Zn(2+)</name>
        <dbReference type="ChEBI" id="CHEBI:29105"/>
    </ligand>
</feature>
<dbReference type="PIRSF" id="PIRSF001604">
    <property type="entry name" value="LigA"/>
    <property type="match status" value="1"/>
</dbReference>
<evidence type="ECO:0000256" key="14">
    <source>
        <dbReference type="ARBA" id="ARBA00060881"/>
    </source>
</evidence>
<dbReference type="NCBIfam" id="TIGR00575">
    <property type="entry name" value="dnlj"/>
    <property type="match status" value="1"/>
</dbReference>
<comment type="catalytic activity">
    <reaction evidence="13 15 16">
        <text>NAD(+) + (deoxyribonucleotide)n-3'-hydroxyl + 5'-phospho-(deoxyribonucleotide)m = (deoxyribonucleotide)n+m + AMP + beta-nicotinamide D-nucleotide.</text>
        <dbReference type="EC" id="6.5.1.2"/>
    </reaction>
</comment>
<dbReference type="KEGG" id="hfl:PUV54_10590"/>
<evidence type="ECO:0000256" key="16">
    <source>
        <dbReference type="RuleBase" id="RU000618"/>
    </source>
</evidence>
<dbReference type="EMBL" id="CP118166">
    <property type="protein sequence ID" value="WDI30405.1"/>
    <property type="molecule type" value="Genomic_DNA"/>
</dbReference>
<feature type="binding site" evidence="15">
    <location>
        <position position="305"/>
    </location>
    <ligand>
        <name>NAD(+)</name>
        <dbReference type="ChEBI" id="CHEBI:57540"/>
    </ligand>
</feature>
<dbReference type="HAMAP" id="MF_01588">
    <property type="entry name" value="DNA_ligase_A"/>
    <property type="match status" value="1"/>
</dbReference>
<dbReference type="InterPro" id="IPR012340">
    <property type="entry name" value="NA-bd_OB-fold"/>
</dbReference>
<dbReference type="PANTHER" id="PTHR23389:SF9">
    <property type="entry name" value="DNA LIGASE"/>
    <property type="match status" value="1"/>
</dbReference>
<organism evidence="18 19">
    <name type="scientific">Hyphococcus flavus</name>
    <dbReference type="NCBI Taxonomy" id="1866326"/>
    <lineage>
        <taxon>Bacteria</taxon>
        <taxon>Pseudomonadati</taxon>
        <taxon>Pseudomonadota</taxon>
        <taxon>Alphaproteobacteria</taxon>
        <taxon>Parvularculales</taxon>
        <taxon>Parvularculaceae</taxon>
        <taxon>Hyphococcus</taxon>
    </lineage>
</organism>
<dbReference type="Gene3D" id="2.40.50.140">
    <property type="entry name" value="Nucleic acid-binding proteins"/>
    <property type="match status" value="1"/>
</dbReference>
<dbReference type="Proteomes" id="UP001214043">
    <property type="component" value="Chromosome"/>
</dbReference>
<dbReference type="Pfam" id="PF01653">
    <property type="entry name" value="DNA_ligase_aden"/>
    <property type="match status" value="1"/>
</dbReference>
<dbReference type="InterPro" id="IPR013840">
    <property type="entry name" value="DNAligase_N"/>
</dbReference>
<dbReference type="Pfam" id="PF12826">
    <property type="entry name" value="HHH_2"/>
    <property type="match status" value="1"/>
</dbReference>
<feature type="binding site" evidence="15">
    <location>
        <begin position="97"/>
        <end position="98"/>
    </location>
    <ligand>
        <name>NAD(+)</name>
        <dbReference type="ChEBI" id="CHEBI:57540"/>
    </ligand>
</feature>
<dbReference type="GO" id="GO:0006281">
    <property type="term" value="P:DNA repair"/>
    <property type="evidence" value="ECO:0007669"/>
    <property type="project" value="UniProtKB-KW"/>
</dbReference>
<evidence type="ECO:0000313" key="18">
    <source>
        <dbReference type="EMBL" id="WDI30405.1"/>
    </source>
</evidence>
<dbReference type="SMART" id="SM00292">
    <property type="entry name" value="BRCT"/>
    <property type="match status" value="1"/>
</dbReference>
<feature type="binding site" evidence="15">
    <location>
        <position position="453"/>
    </location>
    <ligand>
        <name>Zn(2+)</name>
        <dbReference type="ChEBI" id="CHEBI:29105"/>
    </ligand>
</feature>
<dbReference type="CDD" id="cd00114">
    <property type="entry name" value="LIGANc"/>
    <property type="match status" value="1"/>
</dbReference>
<reference evidence="18" key="1">
    <citation type="submission" date="2023-02" db="EMBL/GenBank/DDBJ databases">
        <title>Genome sequence of Hyphococcus flavus.</title>
        <authorList>
            <person name="Rong J.-C."/>
            <person name="Zhao Q."/>
            <person name="Yi M."/>
            <person name="Wu J.-Y."/>
        </authorList>
    </citation>
    <scope>NUCLEOTIDE SEQUENCE</scope>
    <source>
        <strain evidence="18">MCCC 1K03223</strain>
    </source>
</reference>
<dbReference type="Pfam" id="PF03120">
    <property type="entry name" value="OB_DNA_ligase"/>
    <property type="match status" value="1"/>
</dbReference>
<evidence type="ECO:0000259" key="17">
    <source>
        <dbReference type="PROSITE" id="PS50172"/>
    </source>
</evidence>
<dbReference type="GO" id="GO:0005829">
    <property type="term" value="C:cytosol"/>
    <property type="evidence" value="ECO:0007669"/>
    <property type="project" value="TreeGrafter"/>
</dbReference>
<dbReference type="SMART" id="SM00532">
    <property type="entry name" value="LIGANc"/>
    <property type="match status" value="1"/>
</dbReference>
<keyword evidence="12 15" id="KW-0464">Manganese</keyword>
<gene>
    <name evidence="15 18" type="primary">ligA</name>
    <name evidence="18" type="ORF">PUV54_10590</name>
</gene>
<dbReference type="EC" id="6.5.1.2" evidence="2 15"/>
<comment type="function">
    <text evidence="1 15">DNA ligase that catalyzes the formation of phosphodiester linkages between 5'-phosphoryl and 3'-hydroxyl groups in double-stranded DNA using NAD as a coenzyme and as the energy source for the reaction. It is essential for DNA replication and repair of damaged DNA.</text>
</comment>
<dbReference type="FunFam" id="2.40.50.140:FF:000012">
    <property type="entry name" value="DNA ligase"/>
    <property type="match status" value="1"/>
</dbReference>
<dbReference type="FunFam" id="3.30.470.30:FF:000001">
    <property type="entry name" value="DNA ligase"/>
    <property type="match status" value="1"/>
</dbReference>
<accession>A0AAE9ZHP1</accession>
<keyword evidence="4 15" id="KW-0436">Ligase</keyword>
<evidence type="ECO:0000256" key="5">
    <source>
        <dbReference type="ARBA" id="ARBA00022705"/>
    </source>
</evidence>
<dbReference type="Gene3D" id="1.10.287.610">
    <property type="entry name" value="Helix hairpin bin"/>
    <property type="match status" value="1"/>
</dbReference>
<protein>
    <recommendedName>
        <fullName evidence="3 15">DNA ligase</fullName>
        <ecNumber evidence="2 15">6.5.1.2</ecNumber>
    </recommendedName>
    <alternativeName>
        <fullName evidence="15">Polydeoxyribonucleotide synthase [NAD(+)]</fullName>
    </alternativeName>
</protein>
<evidence type="ECO:0000256" key="2">
    <source>
        <dbReference type="ARBA" id="ARBA00012722"/>
    </source>
</evidence>
<dbReference type="GO" id="GO:0003911">
    <property type="term" value="F:DNA ligase (NAD+) activity"/>
    <property type="evidence" value="ECO:0007669"/>
    <property type="project" value="UniProtKB-UniRule"/>
</dbReference>
<evidence type="ECO:0000256" key="12">
    <source>
        <dbReference type="ARBA" id="ARBA00023211"/>
    </source>
</evidence>
<dbReference type="CDD" id="cd17748">
    <property type="entry name" value="BRCT_DNA_ligase_like"/>
    <property type="match status" value="1"/>
</dbReference>
<keyword evidence="6 15" id="KW-0479">Metal-binding</keyword>
<dbReference type="SUPFAM" id="SSF52113">
    <property type="entry name" value="BRCT domain"/>
    <property type="match status" value="1"/>
</dbReference>
<feature type="binding site" evidence="15">
    <location>
        <position position="423"/>
    </location>
    <ligand>
        <name>Zn(2+)</name>
        <dbReference type="ChEBI" id="CHEBI:29105"/>
    </ligand>
</feature>
<dbReference type="Gene3D" id="3.40.50.10190">
    <property type="entry name" value="BRCT domain"/>
    <property type="match status" value="1"/>
</dbReference>
<evidence type="ECO:0000256" key="8">
    <source>
        <dbReference type="ARBA" id="ARBA00022833"/>
    </source>
</evidence>
<name>A0AAE9ZHP1_9PROT</name>
<dbReference type="SUPFAM" id="SSF50249">
    <property type="entry name" value="Nucleic acid-binding proteins"/>
    <property type="match status" value="1"/>
</dbReference>
<dbReference type="InterPro" id="IPR036420">
    <property type="entry name" value="BRCT_dom_sf"/>
</dbReference>
<feature type="binding site" evidence="15">
    <location>
        <position position="131"/>
    </location>
    <ligand>
        <name>NAD(+)</name>
        <dbReference type="ChEBI" id="CHEBI:57540"/>
    </ligand>
</feature>
<feature type="binding site" evidence="15">
    <location>
        <position position="447"/>
    </location>
    <ligand>
        <name>Zn(2+)</name>
        <dbReference type="ChEBI" id="CHEBI:29105"/>
    </ligand>
</feature>
<feature type="domain" description="BRCT" evidence="17">
    <location>
        <begin position="642"/>
        <end position="715"/>
    </location>
</feature>
<evidence type="ECO:0000256" key="3">
    <source>
        <dbReference type="ARBA" id="ARBA00013308"/>
    </source>
</evidence>
<dbReference type="Pfam" id="PF03119">
    <property type="entry name" value="DNA_ligase_ZBD"/>
    <property type="match status" value="1"/>
</dbReference>
<evidence type="ECO:0000256" key="15">
    <source>
        <dbReference type="HAMAP-Rule" id="MF_01588"/>
    </source>
</evidence>
<comment type="similarity">
    <text evidence="14 15">Belongs to the NAD-dependent DNA ligase family. LigA subfamily.</text>
</comment>
<dbReference type="PROSITE" id="PS01055">
    <property type="entry name" value="DNA_LIGASE_N1"/>
    <property type="match status" value="1"/>
</dbReference>
<dbReference type="PANTHER" id="PTHR23389">
    <property type="entry name" value="CHROMOSOME TRANSMISSION FIDELITY FACTOR 18"/>
    <property type="match status" value="1"/>
</dbReference>
<dbReference type="InterPro" id="IPR013839">
    <property type="entry name" value="DNAligase_adenylation"/>
</dbReference>
<comment type="cofactor">
    <cofactor evidence="15">
        <name>Mg(2+)</name>
        <dbReference type="ChEBI" id="CHEBI:18420"/>
    </cofactor>
    <cofactor evidence="15">
        <name>Mn(2+)</name>
        <dbReference type="ChEBI" id="CHEBI:29035"/>
    </cofactor>
</comment>
<dbReference type="Gene3D" id="3.30.470.30">
    <property type="entry name" value="DNA ligase/mRNA capping enzyme"/>
    <property type="match status" value="1"/>
</dbReference>
<dbReference type="AlphaFoldDB" id="A0AAE9ZHP1"/>
<feature type="binding site" evidence="15">
    <location>
        <begin position="48"/>
        <end position="52"/>
    </location>
    <ligand>
        <name>NAD(+)</name>
        <dbReference type="ChEBI" id="CHEBI:57540"/>
    </ligand>
</feature>
<feature type="active site" description="N6-AMP-lysine intermediate" evidence="15">
    <location>
        <position position="133"/>
    </location>
</feature>
<dbReference type="NCBIfam" id="NF005932">
    <property type="entry name" value="PRK07956.1"/>
    <property type="match status" value="1"/>
</dbReference>
<keyword evidence="19" id="KW-1185">Reference proteome</keyword>
<dbReference type="PROSITE" id="PS01056">
    <property type="entry name" value="DNA_LIGASE_N2"/>
    <property type="match status" value="1"/>
</dbReference>
<dbReference type="InterPro" id="IPR041663">
    <property type="entry name" value="DisA/LigA_HHH"/>
</dbReference>
<dbReference type="InterPro" id="IPR001679">
    <property type="entry name" value="DNA_ligase"/>
</dbReference>
<feature type="binding site" evidence="15">
    <location>
        <position position="189"/>
    </location>
    <ligand>
        <name>NAD(+)</name>
        <dbReference type="ChEBI" id="CHEBI:57540"/>
    </ligand>
</feature>
<keyword evidence="8 15" id="KW-0862">Zinc</keyword>
<dbReference type="InterPro" id="IPR004150">
    <property type="entry name" value="NAD_DNA_ligase_OB"/>
</dbReference>
<evidence type="ECO:0000256" key="6">
    <source>
        <dbReference type="ARBA" id="ARBA00022723"/>
    </source>
</evidence>
<dbReference type="InterPro" id="IPR033136">
    <property type="entry name" value="DNA_ligase_CS"/>
</dbReference>